<gene>
    <name evidence="2" type="ORF">E8E12_010195</name>
</gene>
<dbReference type="Proteomes" id="UP000758155">
    <property type="component" value="Unassembled WGS sequence"/>
</dbReference>
<sequence length="261" mass="29781">MINMTLRTKPEEDDWQYIKDAKKRKQVQDRLAQRARRKRLREARVQEHDSEPLAARSNRTLGSDSSPASNGLEESHLALEDLQSNNETAALFINTPFRSQIVDMNELNLTILGTSSINVFDPDLELLPANLHSPLPSPTRTQLTMPLNVFTALFLNGEILGLTCGTEIAAKSLPPRPSTPIPLRPTSSQLTTVHYQWIDRFPFPKLRDSLIRLQAVIDLQDFLNDIFVMPSFQIKTGAESWDARAWKMEGAWARKWAWLFF</sequence>
<feature type="compositionally biased region" description="Polar residues" evidence="1">
    <location>
        <begin position="57"/>
        <end position="69"/>
    </location>
</feature>
<organism evidence="2 3">
    <name type="scientific">Didymella heteroderae</name>
    <dbReference type="NCBI Taxonomy" id="1769908"/>
    <lineage>
        <taxon>Eukaryota</taxon>
        <taxon>Fungi</taxon>
        <taxon>Dikarya</taxon>
        <taxon>Ascomycota</taxon>
        <taxon>Pezizomycotina</taxon>
        <taxon>Dothideomycetes</taxon>
        <taxon>Pleosporomycetidae</taxon>
        <taxon>Pleosporales</taxon>
        <taxon>Pleosporineae</taxon>
        <taxon>Didymellaceae</taxon>
        <taxon>Didymella</taxon>
    </lineage>
</organism>
<evidence type="ECO:0000256" key="1">
    <source>
        <dbReference type="SAM" id="MobiDB-lite"/>
    </source>
</evidence>
<evidence type="ECO:0000313" key="2">
    <source>
        <dbReference type="EMBL" id="KAF3043779.1"/>
    </source>
</evidence>
<name>A0A9P5C2Y1_9PLEO</name>
<dbReference type="EMBL" id="SWKV01000011">
    <property type="protein sequence ID" value="KAF3043779.1"/>
    <property type="molecule type" value="Genomic_DNA"/>
</dbReference>
<proteinExistence type="predicted"/>
<dbReference type="Pfam" id="PF11905">
    <property type="entry name" value="DUF3425"/>
    <property type="match status" value="1"/>
</dbReference>
<dbReference type="PANTHER" id="PTHR38116:SF1">
    <property type="entry name" value="BZIP DOMAIN-CONTAINING PROTEIN"/>
    <property type="match status" value="1"/>
</dbReference>
<protein>
    <submittedName>
        <fullName evidence="2">Uncharacterized protein</fullName>
    </submittedName>
</protein>
<comment type="caution">
    <text evidence="2">The sequence shown here is derived from an EMBL/GenBank/DDBJ whole genome shotgun (WGS) entry which is preliminary data.</text>
</comment>
<keyword evidence="3" id="KW-1185">Reference proteome</keyword>
<accession>A0A9P5C2Y1</accession>
<reference evidence="2" key="1">
    <citation type="submission" date="2019-04" db="EMBL/GenBank/DDBJ databases">
        <title>Sequencing of skin fungus with MAO and IRED activity.</title>
        <authorList>
            <person name="Marsaioli A.J."/>
            <person name="Bonatto J.M.C."/>
            <person name="Reis Junior O."/>
        </authorList>
    </citation>
    <scope>NUCLEOTIDE SEQUENCE</scope>
    <source>
        <strain evidence="2">28M1</strain>
    </source>
</reference>
<feature type="compositionally biased region" description="Basic and acidic residues" evidence="1">
    <location>
        <begin position="42"/>
        <end position="51"/>
    </location>
</feature>
<dbReference type="OrthoDB" id="2245989at2759"/>
<dbReference type="AlphaFoldDB" id="A0A9P5C2Y1"/>
<dbReference type="InterPro" id="IPR021833">
    <property type="entry name" value="DUF3425"/>
</dbReference>
<dbReference type="PANTHER" id="PTHR38116">
    <property type="entry name" value="CHROMOSOME 7, WHOLE GENOME SHOTGUN SEQUENCE"/>
    <property type="match status" value="1"/>
</dbReference>
<feature type="region of interest" description="Disordered" evidence="1">
    <location>
        <begin position="26"/>
        <end position="72"/>
    </location>
</feature>
<evidence type="ECO:0000313" key="3">
    <source>
        <dbReference type="Proteomes" id="UP000758155"/>
    </source>
</evidence>